<dbReference type="OrthoDB" id="3339508at2"/>
<accession>A0A401YXG7</accession>
<dbReference type="Proteomes" id="UP000286931">
    <property type="component" value="Unassembled WGS sequence"/>
</dbReference>
<name>A0A401YXG7_9ACTN</name>
<dbReference type="NCBIfam" id="NF041680">
    <property type="entry name" value="transp_NF041680"/>
    <property type="match status" value="1"/>
</dbReference>
<organism evidence="3 4">
    <name type="scientific">Embleya hyalina</name>
    <dbReference type="NCBI Taxonomy" id="516124"/>
    <lineage>
        <taxon>Bacteria</taxon>
        <taxon>Bacillati</taxon>
        <taxon>Actinomycetota</taxon>
        <taxon>Actinomycetes</taxon>
        <taxon>Kitasatosporales</taxon>
        <taxon>Streptomycetaceae</taxon>
        <taxon>Embleya</taxon>
    </lineage>
</organism>
<gene>
    <name evidence="3" type="ORF">EHYA_06928</name>
</gene>
<dbReference type="Gene3D" id="3.90.350.10">
    <property type="entry name" value="Transposase Inhibitor Protein From Tn5, Chain A, domain 1"/>
    <property type="match status" value="1"/>
</dbReference>
<comment type="caution">
    <text evidence="3">The sequence shown here is derived from an EMBL/GenBank/DDBJ whole genome shotgun (WGS) entry which is preliminary data.</text>
</comment>
<keyword evidence="4" id="KW-1185">Reference proteome</keyword>
<evidence type="ECO:0000313" key="3">
    <source>
        <dbReference type="EMBL" id="GCD99215.1"/>
    </source>
</evidence>
<reference evidence="3 4" key="1">
    <citation type="submission" date="2018-12" db="EMBL/GenBank/DDBJ databases">
        <title>Draft genome sequence of Embleya hyalina NBRC 13850T.</title>
        <authorList>
            <person name="Komaki H."/>
            <person name="Hosoyama A."/>
            <person name="Kimura A."/>
            <person name="Ichikawa N."/>
            <person name="Tamura T."/>
        </authorList>
    </citation>
    <scope>NUCLEOTIDE SEQUENCE [LARGE SCALE GENOMIC DNA]</scope>
    <source>
        <strain evidence="3 4">NBRC 13850</strain>
    </source>
</reference>
<proteinExistence type="predicted"/>
<feature type="compositionally biased region" description="Basic residues" evidence="1">
    <location>
        <begin position="475"/>
        <end position="488"/>
    </location>
</feature>
<feature type="compositionally biased region" description="Basic residues" evidence="1">
    <location>
        <begin position="419"/>
        <end position="431"/>
    </location>
</feature>
<feature type="domain" description="Transposase IS701-like DDE" evidence="2">
    <location>
        <begin position="23"/>
        <end position="288"/>
    </location>
</feature>
<evidence type="ECO:0000259" key="2">
    <source>
        <dbReference type="Pfam" id="PF13546"/>
    </source>
</evidence>
<sequence length="488" mass="54581">MTSPPYGPERLEAFAELSRFRVEFHACLTRRGDALFELADAVLCADGPVRTLVGLSLAPEHRRGHGALYDAVNGGRIDTDRLRDALARMPLPRAADGRIVLAVDVSPWLRPDADTSPDRSFCHTFGRGEGKHQMVPGWPYSIVAALEPGRSSWTVVLDAIRLGPGEDVAATTAIQVRAVVERLIDADQYTPRDPDVLVVLDTGYDVPRIAFLLADLPVEVLGRMRSDRVMRRPTPARVYDPQGGRPPKHGGEFVFGQPDTWGEPQAATTTETTRYGTATATAWDRLHPRLTRRSAWEGFDGELPMISGTVVRLRVDHLPTGGEPKPVWLWGSRTDATEADVDRCWQSFLRRFDIEHTFRLFKQTLGWTAPRIRDPESADRWTWIVIAAYAQLFLARPLADDLRRPWEKPAEPNRLTPARVRRGFRNLRSKTARPAGAPKPSTPGPGRPPGSRNYRRAPRHDVGRIVKTGESYTRPSHHNKGTKPRRMG</sequence>
<dbReference type="RefSeq" id="WP_126641029.1">
    <property type="nucleotide sequence ID" value="NZ_BIFH01000031.1"/>
</dbReference>
<dbReference type="EMBL" id="BIFH01000031">
    <property type="protein sequence ID" value="GCD99215.1"/>
    <property type="molecule type" value="Genomic_DNA"/>
</dbReference>
<dbReference type="Pfam" id="PF13546">
    <property type="entry name" value="DDE_5"/>
    <property type="match status" value="1"/>
</dbReference>
<dbReference type="InterPro" id="IPR012337">
    <property type="entry name" value="RNaseH-like_sf"/>
</dbReference>
<dbReference type="AlphaFoldDB" id="A0A401YXG7"/>
<protein>
    <recommendedName>
        <fullName evidence="2">Transposase IS701-like DDE domain-containing protein</fullName>
    </recommendedName>
</protein>
<evidence type="ECO:0000313" key="4">
    <source>
        <dbReference type="Proteomes" id="UP000286931"/>
    </source>
</evidence>
<feature type="region of interest" description="Disordered" evidence="1">
    <location>
        <begin position="405"/>
        <end position="488"/>
    </location>
</feature>
<dbReference type="InterPro" id="IPR038721">
    <property type="entry name" value="IS701-like_DDE_dom"/>
</dbReference>
<evidence type="ECO:0000256" key="1">
    <source>
        <dbReference type="SAM" id="MobiDB-lite"/>
    </source>
</evidence>
<dbReference type="SUPFAM" id="SSF53098">
    <property type="entry name" value="Ribonuclease H-like"/>
    <property type="match status" value="1"/>
</dbReference>